<dbReference type="RefSeq" id="WP_073018181.1">
    <property type="nucleotide sequence ID" value="NZ_FQWF01000004.1"/>
</dbReference>
<dbReference type="OrthoDB" id="1428473at2"/>
<organism evidence="2 3">
    <name type="scientific">Flavobacterium micromati</name>
    <dbReference type="NCBI Taxonomy" id="229205"/>
    <lineage>
        <taxon>Bacteria</taxon>
        <taxon>Pseudomonadati</taxon>
        <taxon>Bacteroidota</taxon>
        <taxon>Flavobacteriia</taxon>
        <taxon>Flavobacteriales</taxon>
        <taxon>Flavobacteriaceae</taxon>
        <taxon>Flavobacterium</taxon>
    </lineage>
</organism>
<evidence type="ECO:0000256" key="1">
    <source>
        <dbReference type="SAM" id="SignalP"/>
    </source>
</evidence>
<dbReference type="STRING" id="229205.SAMN05444372_104200"/>
<dbReference type="SUPFAM" id="SSF160574">
    <property type="entry name" value="BT0923-like"/>
    <property type="match status" value="1"/>
</dbReference>
<evidence type="ECO:0000313" key="3">
    <source>
        <dbReference type="Proteomes" id="UP000184020"/>
    </source>
</evidence>
<reference evidence="3" key="1">
    <citation type="submission" date="2016-11" db="EMBL/GenBank/DDBJ databases">
        <authorList>
            <person name="Varghese N."/>
            <person name="Submissions S."/>
        </authorList>
    </citation>
    <scope>NUCLEOTIDE SEQUENCE [LARGE SCALE GENOMIC DNA]</scope>
    <source>
        <strain evidence="3">DSM 17659</strain>
    </source>
</reference>
<proteinExistence type="predicted"/>
<evidence type="ECO:0008006" key="4">
    <source>
        <dbReference type="Google" id="ProtNLM"/>
    </source>
</evidence>
<dbReference type="Proteomes" id="UP000184020">
    <property type="component" value="Unassembled WGS sequence"/>
</dbReference>
<keyword evidence="3" id="KW-1185">Reference proteome</keyword>
<name>A0A1M5IQH8_9FLAO</name>
<dbReference type="Gene3D" id="3.10.450.360">
    <property type="match status" value="1"/>
</dbReference>
<accession>A0A1M5IQH8</accession>
<keyword evidence="1" id="KW-0732">Signal</keyword>
<protein>
    <recommendedName>
        <fullName evidence="4">Nicotinate-nucleotide adenylyltransferase</fullName>
    </recommendedName>
</protein>
<evidence type="ECO:0000313" key="2">
    <source>
        <dbReference type="EMBL" id="SHG30562.1"/>
    </source>
</evidence>
<feature type="signal peptide" evidence="1">
    <location>
        <begin position="1"/>
        <end position="19"/>
    </location>
</feature>
<feature type="chain" id="PRO_5012070246" description="Nicotinate-nucleotide adenylyltransferase" evidence="1">
    <location>
        <begin position="20"/>
        <end position="171"/>
    </location>
</feature>
<dbReference type="AlphaFoldDB" id="A0A1M5IQH8"/>
<sequence length="171" mass="19702">MKNYLKVFLLIGLTNLTIAQNDIAHLALPNPLVYNNSETILNSEYLTTVTNKEFPVNVQNLQNAVANYNIKTSDVYLSKIDSDYIVKFKQANNFITASYDKDGQLLTCQENYKSIKLPYVLSSKLIKEYPNWGIKKVDCEIQYTKDKQHSEIIYRVLINNKNKSKRIALTL</sequence>
<dbReference type="EMBL" id="FQWF01000004">
    <property type="protein sequence ID" value="SHG30562.1"/>
    <property type="molecule type" value="Genomic_DNA"/>
</dbReference>
<gene>
    <name evidence="2" type="ORF">SAMN05444372_104200</name>
</gene>